<gene>
    <name evidence="1" type="ORF">FOF52_13365</name>
</gene>
<dbReference type="EMBL" id="CP051627">
    <property type="protein sequence ID" value="UPT21815.1"/>
    <property type="molecule type" value="Genomic_DNA"/>
</dbReference>
<accession>A0ABY4L657</accession>
<reference evidence="1 2" key="1">
    <citation type="submission" date="2020-04" db="EMBL/GenBank/DDBJ databases">
        <title>Thermobifida alba genome sequencing and assembly.</title>
        <authorList>
            <person name="Luzics S."/>
            <person name="Horvath B."/>
            <person name="Nagy I."/>
            <person name="Toth A."/>
            <person name="Nagy I."/>
            <person name="Kukolya J."/>
        </authorList>
    </citation>
    <scope>NUCLEOTIDE SEQUENCE [LARGE SCALE GENOMIC DNA]</scope>
    <source>
        <strain evidence="1 2">DSM 43795</strain>
    </source>
</reference>
<evidence type="ECO:0000313" key="1">
    <source>
        <dbReference type="EMBL" id="UPT21815.1"/>
    </source>
</evidence>
<protein>
    <recommendedName>
        <fullName evidence="3">DUF4258 domain-containing protein</fullName>
    </recommendedName>
</protein>
<name>A0ABY4L657_THEAE</name>
<dbReference type="InterPro" id="IPR038573">
    <property type="entry name" value="BrnT_sf"/>
</dbReference>
<dbReference type="Gene3D" id="3.10.450.530">
    <property type="entry name" value="Ribonuclease toxin, BrnT, of type II toxin-antitoxin system"/>
    <property type="match status" value="1"/>
</dbReference>
<proteinExistence type="predicted"/>
<sequence>MLFDSIEWDEDNLDHATRRLTREEIEQVLFNSDRWKRHPEILGRFIVVSFTDGGRKAVVVVHYDRGRDRVRPITAWEV</sequence>
<dbReference type="RefSeq" id="WP_248590303.1">
    <property type="nucleotide sequence ID" value="NZ_BAABEB010000003.1"/>
</dbReference>
<dbReference type="Proteomes" id="UP000832041">
    <property type="component" value="Chromosome"/>
</dbReference>
<keyword evidence="2" id="KW-1185">Reference proteome</keyword>
<organism evidence="1 2">
    <name type="scientific">Thermobifida alba</name>
    <name type="common">Thermomonospora alba</name>
    <dbReference type="NCBI Taxonomy" id="53522"/>
    <lineage>
        <taxon>Bacteria</taxon>
        <taxon>Bacillati</taxon>
        <taxon>Actinomycetota</taxon>
        <taxon>Actinomycetes</taxon>
        <taxon>Streptosporangiales</taxon>
        <taxon>Nocardiopsidaceae</taxon>
        <taxon>Thermobifida</taxon>
    </lineage>
</organism>
<evidence type="ECO:0008006" key="3">
    <source>
        <dbReference type="Google" id="ProtNLM"/>
    </source>
</evidence>
<evidence type="ECO:0000313" key="2">
    <source>
        <dbReference type="Proteomes" id="UP000832041"/>
    </source>
</evidence>